<keyword evidence="3" id="KW-1185">Reference proteome</keyword>
<gene>
    <name evidence="1" type="ORF">AVEN_262499_1</name>
    <name evidence="2" type="ORF">AVEN_50965_1</name>
</gene>
<dbReference type="EMBL" id="BGPR01032757">
    <property type="protein sequence ID" value="GBO06422.1"/>
    <property type="molecule type" value="Genomic_DNA"/>
</dbReference>
<dbReference type="EMBL" id="BGPR01032756">
    <property type="protein sequence ID" value="GBO06421.1"/>
    <property type="molecule type" value="Genomic_DNA"/>
</dbReference>
<accession>A0A4Y2U2Y8</accession>
<name>A0A4Y2U2Y8_ARAVE</name>
<reference evidence="1 3" key="1">
    <citation type="journal article" date="2019" name="Sci. Rep.">
        <title>Orb-weaving spider Araneus ventricosus genome elucidates the spidroin gene catalogue.</title>
        <authorList>
            <person name="Kono N."/>
            <person name="Nakamura H."/>
            <person name="Ohtoshi R."/>
            <person name="Moran D.A.P."/>
            <person name="Shinohara A."/>
            <person name="Yoshida Y."/>
            <person name="Fujiwara M."/>
            <person name="Mori M."/>
            <person name="Tomita M."/>
            <person name="Arakawa K."/>
        </authorList>
    </citation>
    <scope>NUCLEOTIDE SEQUENCE [LARGE SCALE GENOMIC DNA]</scope>
</reference>
<evidence type="ECO:0000313" key="2">
    <source>
        <dbReference type="EMBL" id="GBO06422.1"/>
    </source>
</evidence>
<evidence type="ECO:0000313" key="3">
    <source>
        <dbReference type="Proteomes" id="UP000499080"/>
    </source>
</evidence>
<comment type="caution">
    <text evidence="1">The sequence shown here is derived from an EMBL/GenBank/DDBJ whole genome shotgun (WGS) entry which is preliminary data.</text>
</comment>
<evidence type="ECO:0000313" key="1">
    <source>
        <dbReference type="EMBL" id="GBO06421.1"/>
    </source>
</evidence>
<protein>
    <submittedName>
        <fullName evidence="1">Uncharacterized protein</fullName>
    </submittedName>
</protein>
<dbReference type="Proteomes" id="UP000499080">
    <property type="component" value="Unassembled WGS sequence"/>
</dbReference>
<proteinExistence type="predicted"/>
<organism evidence="1 3">
    <name type="scientific">Araneus ventricosus</name>
    <name type="common">Orbweaver spider</name>
    <name type="synonym">Epeira ventricosa</name>
    <dbReference type="NCBI Taxonomy" id="182803"/>
    <lineage>
        <taxon>Eukaryota</taxon>
        <taxon>Metazoa</taxon>
        <taxon>Ecdysozoa</taxon>
        <taxon>Arthropoda</taxon>
        <taxon>Chelicerata</taxon>
        <taxon>Arachnida</taxon>
        <taxon>Araneae</taxon>
        <taxon>Araneomorphae</taxon>
        <taxon>Entelegynae</taxon>
        <taxon>Araneoidea</taxon>
        <taxon>Araneidae</taxon>
        <taxon>Araneus</taxon>
    </lineage>
</organism>
<dbReference type="AlphaFoldDB" id="A0A4Y2U2Y8"/>
<sequence length="538" mass="63491">MVSFPLQSLLDLCCIRIAYLMWTRRDLTKKCSIVKLFDQLVDVVLADVQTLPLPEQLKSRIFYIVMPAGKRLLRLLDLWLSKTEPRNSQKWITGEMLFECLILNADGLINERKTAEKILSSRTVFKYSVVFAFRLACVNFLEMEVLKLWILVKQILLHKISKEGCDPLRFSAFFTGRFTFVKKPVIARGWKYIYEKRLSELPSSSCTTEPDEVLFWISYCLSKENATDIKEVPHFIGNDVDWYEFSLESAAYSGNVACLDYFINICKREVEYNYMGIIIGNFFEDQKNSEQPCFIFHFMLLDSQEKAELFREYPRKMVGHFLQWPLSQTFVENTEEIWNLIPDDSKYWVLLKVFAILVHENPLLNPITDFQGISGCYIGFNDLIHSVEHFRRIWIALWEISLDSDKLTVLNAVVFKSITHSRRHRKFRTYFRASGLKKKLLHLFLSNGEAVLELYEGATMKNSLRNLVAKYMPENFEDLDRRCISFLKTQTKQYRMKMKREMKLKIEFQHHDLFISRNHPQPVHDNFLNHIKKVAYLN</sequence>